<dbReference type="GO" id="GO:0016020">
    <property type="term" value="C:membrane"/>
    <property type="evidence" value="ECO:0007669"/>
    <property type="project" value="UniProtKB-SubCell"/>
</dbReference>
<evidence type="ECO:0000256" key="3">
    <source>
        <dbReference type="ARBA" id="ARBA00022692"/>
    </source>
</evidence>
<evidence type="ECO:0000256" key="1">
    <source>
        <dbReference type="ARBA" id="ARBA00004167"/>
    </source>
</evidence>
<evidence type="ECO:0000313" key="11">
    <source>
        <dbReference type="EMBL" id="EGB06811.1"/>
    </source>
</evidence>
<keyword evidence="3" id="KW-0812">Transmembrane</keyword>
<dbReference type="SUPFAM" id="SSF52058">
    <property type="entry name" value="L domain-like"/>
    <property type="match status" value="1"/>
</dbReference>
<feature type="compositionally biased region" description="Basic and acidic residues" evidence="10">
    <location>
        <begin position="139"/>
        <end position="149"/>
    </location>
</feature>
<proteinExistence type="predicted"/>
<evidence type="ECO:0000256" key="9">
    <source>
        <dbReference type="ARBA" id="ARBA00023180"/>
    </source>
</evidence>
<evidence type="ECO:0000256" key="4">
    <source>
        <dbReference type="ARBA" id="ARBA00022729"/>
    </source>
</evidence>
<evidence type="ECO:0000313" key="12">
    <source>
        <dbReference type="Proteomes" id="UP000002729"/>
    </source>
</evidence>
<feature type="region of interest" description="Disordered" evidence="10">
    <location>
        <begin position="97"/>
        <end position="180"/>
    </location>
</feature>
<dbReference type="EMBL" id="GL833133">
    <property type="protein sequence ID" value="EGB06811.1"/>
    <property type="molecule type" value="Genomic_DNA"/>
</dbReference>
<keyword evidence="5" id="KW-0677">Repeat</keyword>
<keyword evidence="2" id="KW-0433">Leucine-rich repeat</keyword>
<evidence type="ECO:0000256" key="5">
    <source>
        <dbReference type="ARBA" id="ARBA00022737"/>
    </source>
</evidence>
<keyword evidence="4" id="KW-0732">Signal</keyword>
<evidence type="ECO:0000256" key="7">
    <source>
        <dbReference type="ARBA" id="ARBA00023136"/>
    </source>
</evidence>
<dbReference type="Gene3D" id="3.80.10.10">
    <property type="entry name" value="Ribonuclease Inhibitor"/>
    <property type="match status" value="1"/>
</dbReference>
<keyword evidence="12" id="KW-1185">Reference proteome</keyword>
<dbReference type="KEGG" id="aaf:AURANDRAFT_65391"/>
<dbReference type="RefSeq" id="XP_009038557.1">
    <property type="nucleotide sequence ID" value="XM_009040309.1"/>
</dbReference>
<dbReference type="InterPro" id="IPR032675">
    <property type="entry name" value="LRR_dom_sf"/>
</dbReference>
<evidence type="ECO:0000256" key="2">
    <source>
        <dbReference type="ARBA" id="ARBA00022614"/>
    </source>
</evidence>
<keyword evidence="6" id="KW-1133">Transmembrane helix</keyword>
<evidence type="ECO:0000256" key="6">
    <source>
        <dbReference type="ARBA" id="ARBA00022989"/>
    </source>
</evidence>
<feature type="compositionally biased region" description="Acidic residues" evidence="10">
    <location>
        <begin position="158"/>
        <end position="171"/>
    </location>
</feature>
<evidence type="ECO:0000256" key="10">
    <source>
        <dbReference type="SAM" id="MobiDB-lite"/>
    </source>
</evidence>
<name>F0YDF0_AURAN</name>
<keyword evidence="9" id="KW-0325">Glycoprotein</keyword>
<gene>
    <name evidence="11" type="ORF">AURANDRAFT_65391</name>
</gene>
<dbReference type="PANTHER" id="PTHR27000">
    <property type="entry name" value="LEUCINE-RICH REPEAT RECEPTOR-LIKE PROTEIN KINASE FAMILY PROTEIN-RELATED"/>
    <property type="match status" value="1"/>
</dbReference>
<feature type="region of interest" description="Disordered" evidence="10">
    <location>
        <begin position="35"/>
        <end position="76"/>
    </location>
</feature>
<dbReference type="InParanoid" id="F0YDF0"/>
<feature type="compositionally biased region" description="Low complexity" evidence="10">
    <location>
        <begin position="127"/>
        <end position="138"/>
    </location>
</feature>
<feature type="compositionally biased region" description="Pro residues" evidence="10">
    <location>
        <begin position="106"/>
        <end position="119"/>
    </location>
</feature>
<sequence length="511" mass="54872">MEQSCAPGGREVPWLKLVGLGRRFLAQDSFVAGARQAAAAAIRRPRGVDDDEEDQASSSSPAGSSPPDARRTLGERAEAELLRLFARRTFPREPRGRTMAEWLAASPPPRPRARPPPPAVGGVDLEAYAPPAASGAAPYDHRRGDDGVRRVAPPEGLGDWEGDSEAGDGGDDGAPPQGLLDAVPPPLLALAVEFAGAVAACRVEAAARRFRDLGRRCRVAADLSYVPGLVLDFEGLERVGRKFRITGAALALRARDVDRLAAVGAGKESDIPNFKGSCLGRFPLAAVAPYLETLHVSRSLLSDLKPLAALPRLRTVRVEACRKLQGTLEPLLGCKELREVDLRRAAVTGSLWPLAGLPLLKSLSLLSCWELDGSLYPLHASKNLVHVDLYSCRHVTGTLEHVGALAKLETLKLRECHALGGTLEPLERLARLRHLDLSCCYEISGTLAPVSKLANLEVLNLHCCYLLRGPRNHVNGLAKLKSLNLLGCSKLTGHAIYPRAERGDDAHWGGM</sequence>
<dbReference type="GeneID" id="20225313"/>
<reference evidence="11 12" key="1">
    <citation type="journal article" date="2011" name="Proc. Natl. Acad. Sci. U.S.A.">
        <title>Niche of harmful alga Aureococcus anophagefferens revealed through ecogenomics.</title>
        <authorList>
            <person name="Gobler C.J."/>
            <person name="Berry D.L."/>
            <person name="Dyhrman S.T."/>
            <person name="Wilhelm S.W."/>
            <person name="Salamov A."/>
            <person name="Lobanov A.V."/>
            <person name="Zhang Y."/>
            <person name="Collier J.L."/>
            <person name="Wurch L.L."/>
            <person name="Kustka A.B."/>
            <person name="Dill B.D."/>
            <person name="Shah M."/>
            <person name="VerBerkmoes N.C."/>
            <person name="Kuo A."/>
            <person name="Terry A."/>
            <person name="Pangilinan J."/>
            <person name="Lindquist E.A."/>
            <person name="Lucas S."/>
            <person name="Paulsen I.T."/>
            <person name="Hattenrath-Lehmann T.K."/>
            <person name="Talmage S.C."/>
            <person name="Walker E.A."/>
            <person name="Koch F."/>
            <person name="Burson A.M."/>
            <person name="Marcoval M.A."/>
            <person name="Tang Y.Z."/>
            <person name="Lecleir G.R."/>
            <person name="Coyne K.J."/>
            <person name="Berg G.M."/>
            <person name="Bertrand E.M."/>
            <person name="Saito M.A."/>
            <person name="Gladyshev V.N."/>
            <person name="Grigoriev I.V."/>
        </authorList>
    </citation>
    <scope>NUCLEOTIDE SEQUENCE [LARGE SCALE GENOMIC DNA]</scope>
    <source>
        <strain evidence="12">CCMP 1984</strain>
    </source>
</reference>
<comment type="subcellular location">
    <subcellularLocation>
        <location evidence="1">Membrane</location>
        <topology evidence="1">Single-pass membrane protein</topology>
    </subcellularLocation>
</comment>
<dbReference type="Proteomes" id="UP000002729">
    <property type="component" value="Unassembled WGS sequence"/>
</dbReference>
<accession>F0YDF0</accession>
<feature type="compositionally biased region" description="Low complexity" evidence="10">
    <location>
        <begin position="56"/>
        <end position="67"/>
    </location>
</feature>
<keyword evidence="8" id="KW-0675">Receptor</keyword>
<dbReference type="PANTHER" id="PTHR27000:SF642">
    <property type="entry name" value="INACTIVE LEUCINE-RICH REPEAT RECEPTOR KINASE XIAO-RELATED"/>
    <property type="match status" value="1"/>
</dbReference>
<organism evidence="12">
    <name type="scientific">Aureococcus anophagefferens</name>
    <name type="common">Harmful bloom alga</name>
    <dbReference type="NCBI Taxonomy" id="44056"/>
    <lineage>
        <taxon>Eukaryota</taxon>
        <taxon>Sar</taxon>
        <taxon>Stramenopiles</taxon>
        <taxon>Ochrophyta</taxon>
        <taxon>Pelagophyceae</taxon>
        <taxon>Pelagomonadales</taxon>
        <taxon>Pelagomonadaceae</taxon>
        <taxon>Aureococcus</taxon>
    </lineage>
</organism>
<evidence type="ECO:0000256" key="8">
    <source>
        <dbReference type="ARBA" id="ARBA00023170"/>
    </source>
</evidence>
<keyword evidence="7" id="KW-0472">Membrane</keyword>
<dbReference type="OMA" id="KLRECHA"/>
<dbReference type="AlphaFoldDB" id="F0YDF0"/>
<dbReference type="OrthoDB" id="2016095at2759"/>
<protein>
    <submittedName>
        <fullName evidence="11">Uncharacterized protein</fullName>
    </submittedName>
</protein>